<comment type="caution">
    <text evidence="2">The sequence shown here is derived from an EMBL/GenBank/DDBJ whole genome shotgun (WGS) entry which is preliminary data.</text>
</comment>
<dbReference type="AlphaFoldDB" id="A0AAV2TM30"/>
<proteinExistence type="predicted"/>
<dbReference type="Pfam" id="PF10037">
    <property type="entry name" value="MRP-S27"/>
    <property type="match status" value="1"/>
</dbReference>
<comment type="subcellular location">
    <subcellularLocation>
        <location evidence="1">Mitochondrion</location>
    </subcellularLocation>
</comment>
<reference evidence="2" key="1">
    <citation type="submission" date="2024-06" db="EMBL/GenBank/DDBJ databases">
        <authorList>
            <person name="Liu X."/>
            <person name="Lenzi L."/>
            <person name="Haldenby T S."/>
            <person name="Uol C."/>
        </authorList>
    </citation>
    <scope>NUCLEOTIDE SEQUENCE</scope>
</reference>
<evidence type="ECO:0008006" key="4">
    <source>
        <dbReference type="Google" id="ProtNLM"/>
    </source>
</evidence>
<evidence type="ECO:0000313" key="2">
    <source>
        <dbReference type="EMBL" id="CAL5137066.1"/>
    </source>
</evidence>
<evidence type="ECO:0000256" key="1">
    <source>
        <dbReference type="ARBA" id="ARBA00004173"/>
    </source>
</evidence>
<name>A0AAV2TM30_CALDB</name>
<dbReference type="PANTHER" id="PTHR21393:SF0">
    <property type="entry name" value="SMALL RIBOSOMAL SUBUNIT PROTEIN MS27"/>
    <property type="match status" value="1"/>
</dbReference>
<protein>
    <recommendedName>
        <fullName evidence="4">Mitochondrial 28S ribosomal protein S27</fullName>
    </recommendedName>
</protein>
<accession>A0AAV2TM30</accession>
<gene>
    <name evidence="2" type="ORF">CDAUBV1_LOCUS11340</name>
</gene>
<dbReference type="EMBL" id="CAXLJL010000378">
    <property type="protein sequence ID" value="CAL5137066.1"/>
    <property type="molecule type" value="Genomic_DNA"/>
</dbReference>
<dbReference type="Proteomes" id="UP001497525">
    <property type="component" value="Unassembled WGS sequence"/>
</dbReference>
<evidence type="ECO:0000313" key="3">
    <source>
        <dbReference type="Proteomes" id="UP001497525"/>
    </source>
</evidence>
<dbReference type="PANTHER" id="PTHR21393">
    <property type="entry name" value="MITOCHONDRIAL 28S RIBOSOMAL PROTEIN S27"/>
    <property type="match status" value="1"/>
</dbReference>
<dbReference type="InterPro" id="IPR034913">
    <property type="entry name" value="mS27/PTCD2"/>
</dbReference>
<organism evidence="2 3">
    <name type="scientific">Calicophoron daubneyi</name>
    <name type="common">Rumen fluke</name>
    <name type="synonym">Paramphistomum daubneyi</name>
    <dbReference type="NCBI Taxonomy" id="300641"/>
    <lineage>
        <taxon>Eukaryota</taxon>
        <taxon>Metazoa</taxon>
        <taxon>Spiralia</taxon>
        <taxon>Lophotrochozoa</taxon>
        <taxon>Platyhelminthes</taxon>
        <taxon>Trematoda</taxon>
        <taxon>Digenea</taxon>
        <taxon>Plagiorchiida</taxon>
        <taxon>Pronocephalata</taxon>
        <taxon>Paramphistomoidea</taxon>
        <taxon>Paramphistomidae</taxon>
        <taxon>Calicophoron</taxon>
    </lineage>
</organism>
<dbReference type="GO" id="GO:0005739">
    <property type="term" value="C:mitochondrion"/>
    <property type="evidence" value="ECO:0007669"/>
    <property type="project" value="UniProtKB-SubCell"/>
</dbReference>
<dbReference type="InterPro" id="IPR019266">
    <property type="entry name" value="Ribosomal_mS27"/>
</dbReference>
<sequence>MLSSFCTRNFRALKTISLTHSRSILSQSYYCNDLWNKRLSHDSFKAISGRDLGLKILSSITSNEVVSPLDYDIFVNKLHELDVTALNFIETVITKYSRTQSAVKTNESSSHAIVRAFIEFQKVDKLLDLLQHRAETGVFLDFVSANMLADQFIIHEDHTSAISVIWELCLQEYFSSADVDPLTFSLALLSASKLIESGLNEDTPSSETQDESDEVEYKFVKYVRNPNYDNFFDITRPRLKLGYTLLHLCNTIEKRPDSFASLDSVRSVLGKSKSALIPCLRLFGLSFAEQAAALTLELKKFKDPCSLNSAGLSARVLNRLIQPTESMISRPDDTPTPKGEPVQPTVSEVGAAVNEMKNLLQLAGDQTEDFFTSCNTFVHDGVLNNSECMDKEVENVRKLYKQFEEARAKTWQENLSAAVHEETILKTKESLRKLLDEEENLTYFKKLDEIERYAWLAPRTTEERKWSRLKEWRRDVAKLKEKQSSVHDVRRT</sequence>